<gene>
    <name evidence="2" type="ORF">SAMN05444350_102286</name>
</gene>
<reference evidence="3" key="1">
    <citation type="submission" date="2016-11" db="EMBL/GenBank/DDBJ databases">
        <authorList>
            <person name="Varghese N."/>
            <person name="Submissions S."/>
        </authorList>
    </citation>
    <scope>NUCLEOTIDE SEQUENCE [LARGE SCALE GENOMIC DNA]</scope>
    <source>
        <strain evidence="3">DSM 26884</strain>
    </source>
</reference>
<organism evidence="2 3">
    <name type="scientific">Bacteroides stercorirosoris</name>
    <dbReference type="NCBI Taxonomy" id="871324"/>
    <lineage>
        <taxon>Bacteria</taxon>
        <taxon>Pseudomonadati</taxon>
        <taxon>Bacteroidota</taxon>
        <taxon>Bacteroidia</taxon>
        <taxon>Bacteroidales</taxon>
        <taxon>Bacteroidaceae</taxon>
        <taxon>Bacteroides</taxon>
    </lineage>
</organism>
<dbReference type="RefSeq" id="WP_025831791.1">
    <property type="nucleotide sequence ID" value="NZ_FQZN01000002.1"/>
</dbReference>
<evidence type="ECO:0008006" key="4">
    <source>
        <dbReference type="Google" id="ProtNLM"/>
    </source>
</evidence>
<dbReference type="PROSITE" id="PS51257">
    <property type="entry name" value="PROKAR_LIPOPROTEIN"/>
    <property type="match status" value="1"/>
</dbReference>
<protein>
    <recommendedName>
        <fullName evidence="4">Outer membrane protein beta-barrel domain-containing protein</fullName>
    </recommendedName>
</protein>
<proteinExistence type="predicted"/>
<evidence type="ECO:0000313" key="3">
    <source>
        <dbReference type="Proteomes" id="UP000184192"/>
    </source>
</evidence>
<keyword evidence="3" id="KW-1185">Reference proteome</keyword>
<name>A0A1M6BC57_9BACE</name>
<dbReference type="AlphaFoldDB" id="A0A1M6BC57"/>
<feature type="chain" id="PRO_5009916014" description="Outer membrane protein beta-barrel domain-containing protein" evidence="1">
    <location>
        <begin position="21"/>
        <end position="241"/>
    </location>
</feature>
<sequence>MRKLLLLCALLVGACLHCMAQNYTEVVYLKNGSIIRGIIIEQVPNSSLKIQTADGSIFAYSMDEVEKITKELGTSRSKYQQAGDTNTFIGERSSLRGYKGFIETGFTFDISDYGADRVELLTTHGYQFNNYLFVGGGVGVNYYTDADLTSFPVFASFRANFTNKRITPFGDIKTGYAFGDTEGAFCTIGIGVRLGLAKKKAMNLKLEYTYQEYDYSGYYGSYYYYESESTSGIGLKVGFEF</sequence>
<dbReference type="GeneID" id="92710821"/>
<evidence type="ECO:0000313" key="2">
    <source>
        <dbReference type="EMBL" id="SHI46257.1"/>
    </source>
</evidence>
<evidence type="ECO:0000256" key="1">
    <source>
        <dbReference type="SAM" id="SignalP"/>
    </source>
</evidence>
<dbReference type="Proteomes" id="UP000184192">
    <property type="component" value="Unassembled WGS sequence"/>
</dbReference>
<keyword evidence="1" id="KW-0732">Signal</keyword>
<dbReference type="EMBL" id="FQZN01000002">
    <property type="protein sequence ID" value="SHI46257.1"/>
    <property type="molecule type" value="Genomic_DNA"/>
</dbReference>
<dbReference type="eggNOG" id="COG2067">
    <property type="taxonomic scope" value="Bacteria"/>
</dbReference>
<feature type="signal peptide" evidence="1">
    <location>
        <begin position="1"/>
        <end position="20"/>
    </location>
</feature>
<accession>A0A1M6BC57</accession>